<dbReference type="Proteomes" id="UP001642484">
    <property type="component" value="Unassembled WGS sequence"/>
</dbReference>
<proteinExistence type="predicted"/>
<accession>A0ABP0N0F9</accession>
<evidence type="ECO:0000313" key="1">
    <source>
        <dbReference type="EMBL" id="CAK9055794.1"/>
    </source>
</evidence>
<reference evidence="1 2" key="1">
    <citation type="submission" date="2024-02" db="EMBL/GenBank/DDBJ databases">
        <authorList>
            <person name="Chen Y."/>
            <person name="Shah S."/>
            <person name="Dougan E. K."/>
            <person name="Thang M."/>
            <person name="Chan C."/>
        </authorList>
    </citation>
    <scope>NUCLEOTIDE SEQUENCE [LARGE SCALE GENOMIC DNA]</scope>
</reference>
<evidence type="ECO:0000313" key="2">
    <source>
        <dbReference type="Proteomes" id="UP001642484"/>
    </source>
</evidence>
<keyword evidence="2" id="KW-1185">Reference proteome</keyword>
<sequence length="99" mass="11917">MLFFCYFRFSQKLISEKTNTNWSSHTLHWFLLMLTLPWFLRVSLKFHLPRDDLMHGPASNLHLFPILKPNTTIWSMEPRVQPKPLTVPGVFWGFFLRRI</sequence>
<comment type="caution">
    <text evidence="1">The sequence shown here is derived from an EMBL/GenBank/DDBJ whole genome shotgun (WGS) entry which is preliminary data.</text>
</comment>
<dbReference type="EMBL" id="CAXAMN010020169">
    <property type="protein sequence ID" value="CAK9055794.1"/>
    <property type="molecule type" value="Genomic_DNA"/>
</dbReference>
<gene>
    <name evidence="1" type="ORF">CCMP2556_LOCUS27721</name>
</gene>
<protein>
    <submittedName>
        <fullName evidence="1">Uncharacterized protein</fullName>
    </submittedName>
</protein>
<organism evidence="1 2">
    <name type="scientific">Durusdinium trenchii</name>
    <dbReference type="NCBI Taxonomy" id="1381693"/>
    <lineage>
        <taxon>Eukaryota</taxon>
        <taxon>Sar</taxon>
        <taxon>Alveolata</taxon>
        <taxon>Dinophyceae</taxon>
        <taxon>Suessiales</taxon>
        <taxon>Symbiodiniaceae</taxon>
        <taxon>Durusdinium</taxon>
    </lineage>
</organism>
<name>A0ABP0N0F9_9DINO</name>